<dbReference type="InterPro" id="IPR006694">
    <property type="entry name" value="Fatty_acid_hydroxylase"/>
</dbReference>
<dbReference type="OrthoDB" id="9770329at2"/>
<evidence type="ECO:0000256" key="2">
    <source>
        <dbReference type="ARBA" id="ARBA00022692"/>
    </source>
</evidence>
<dbReference type="EMBL" id="SMBT01000019">
    <property type="protein sequence ID" value="TCU81780.1"/>
    <property type="molecule type" value="Genomic_DNA"/>
</dbReference>
<proteinExistence type="predicted"/>
<sequence>MTLHTLAIDSFRLALWLFILCIVFIPLERLFTRQTERISRAQLFKDLALYFINGLLPAALMSLPVAFIARLSAHITPPQLSQSVAQLPLIISFIAVFLIGEITFYWAHRLCHQIPLLWRFHALHHSAEHIHFLVNTRAHPADIIFTRLFSIIPMYLLGFAGQANQAASPMLVIFIGVFWGFFLHANIRWRFGFIEKMIATPAYHHWHHNQNEKQNVNFASMLPCLDLLFGSYFVPKVWPKSYGLAPVTTSTLSNDK</sequence>
<dbReference type="Proteomes" id="UP000295794">
    <property type="component" value="Unassembled WGS sequence"/>
</dbReference>
<gene>
    <name evidence="8" type="ORF">EV682_11937</name>
    <name evidence="7" type="ORF">NCTC11159_02970</name>
</gene>
<dbReference type="GO" id="GO:0016491">
    <property type="term" value="F:oxidoreductase activity"/>
    <property type="evidence" value="ECO:0007669"/>
    <property type="project" value="InterPro"/>
</dbReference>
<reference evidence="7 9" key="1">
    <citation type="submission" date="2018-06" db="EMBL/GenBank/DDBJ databases">
        <authorList>
            <consortium name="Pathogen Informatics"/>
            <person name="Doyle S."/>
        </authorList>
    </citation>
    <scope>NUCLEOTIDE SEQUENCE [LARGE SCALE GENOMIC DNA]</scope>
    <source>
        <strain evidence="7 9">NCTC11159</strain>
    </source>
</reference>
<dbReference type="RefSeq" id="WP_115228085.1">
    <property type="nucleotide sequence ID" value="NZ_CAWOLO010000019.1"/>
</dbReference>
<evidence type="ECO:0000313" key="10">
    <source>
        <dbReference type="Proteomes" id="UP000295794"/>
    </source>
</evidence>
<evidence type="ECO:0000313" key="9">
    <source>
        <dbReference type="Proteomes" id="UP000255108"/>
    </source>
</evidence>
<feature type="transmembrane region" description="Helical" evidence="5">
    <location>
        <begin position="167"/>
        <end position="187"/>
    </location>
</feature>
<evidence type="ECO:0000256" key="1">
    <source>
        <dbReference type="ARBA" id="ARBA00004370"/>
    </source>
</evidence>
<keyword evidence="2 5" id="KW-0812">Transmembrane</keyword>
<feature type="transmembrane region" description="Helical" evidence="5">
    <location>
        <begin position="47"/>
        <end position="69"/>
    </location>
</feature>
<dbReference type="PANTHER" id="PTHR11863">
    <property type="entry name" value="STEROL DESATURASE"/>
    <property type="match status" value="1"/>
</dbReference>
<feature type="transmembrane region" description="Helical" evidence="5">
    <location>
        <begin position="144"/>
        <end position="161"/>
    </location>
</feature>
<dbReference type="Pfam" id="PF04116">
    <property type="entry name" value="FA_hydroxylase"/>
    <property type="match status" value="1"/>
</dbReference>
<dbReference type="GO" id="GO:0016020">
    <property type="term" value="C:membrane"/>
    <property type="evidence" value="ECO:0007669"/>
    <property type="project" value="UniProtKB-SubCell"/>
</dbReference>
<evidence type="ECO:0000256" key="5">
    <source>
        <dbReference type="SAM" id="Phobius"/>
    </source>
</evidence>
<organism evidence="7 9">
    <name type="scientific">Iodobacter fluviatilis</name>
    <dbReference type="NCBI Taxonomy" id="537"/>
    <lineage>
        <taxon>Bacteria</taxon>
        <taxon>Pseudomonadati</taxon>
        <taxon>Pseudomonadota</taxon>
        <taxon>Betaproteobacteria</taxon>
        <taxon>Neisseriales</taxon>
        <taxon>Chitinibacteraceae</taxon>
        <taxon>Iodobacter</taxon>
    </lineage>
</organism>
<dbReference type="EMBL" id="UGHR01000001">
    <property type="protein sequence ID" value="STQ91887.1"/>
    <property type="molecule type" value="Genomic_DNA"/>
</dbReference>
<dbReference type="GO" id="GO:0005506">
    <property type="term" value="F:iron ion binding"/>
    <property type="evidence" value="ECO:0007669"/>
    <property type="project" value="InterPro"/>
</dbReference>
<reference evidence="8 10" key="2">
    <citation type="submission" date="2019-03" db="EMBL/GenBank/DDBJ databases">
        <title>Genomic Encyclopedia of Type Strains, Phase IV (KMG-IV): sequencing the most valuable type-strain genomes for metagenomic binning, comparative biology and taxonomic classification.</title>
        <authorList>
            <person name="Goeker M."/>
        </authorList>
    </citation>
    <scope>NUCLEOTIDE SEQUENCE [LARGE SCALE GENOMIC DNA]</scope>
    <source>
        <strain evidence="8 10">DSM 3764</strain>
    </source>
</reference>
<dbReference type="Proteomes" id="UP000255108">
    <property type="component" value="Unassembled WGS sequence"/>
</dbReference>
<evidence type="ECO:0000313" key="7">
    <source>
        <dbReference type="EMBL" id="STQ91887.1"/>
    </source>
</evidence>
<evidence type="ECO:0000256" key="3">
    <source>
        <dbReference type="ARBA" id="ARBA00022989"/>
    </source>
</evidence>
<dbReference type="GO" id="GO:0008610">
    <property type="term" value="P:lipid biosynthetic process"/>
    <property type="evidence" value="ECO:0007669"/>
    <property type="project" value="InterPro"/>
</dbReference>
<comment type="subcellular location">
    <subcellularLocation>
        <location evidence="1">Membrane</location>
    </subcellularLocation>
</comment>
<keyword evidence="3 5" id="KW-1133">Transmembrane helix</keyword>
<name>A0A377QAN8_9NEIS</name>
<keyword evidence="4 5" id="KW-0472">Membrane</keyword>
<feature type="domain" description="Fatty acid hydroxylase" evidence="6">
    <location>
        <begin position="93"/>
        <end position="231"/>
    </location>
</feature>
<feature type="transmembrane region" description="Helical" evidence="5">
    <location>
        <begin position="6"/>
        <end position="27"/>
    </location>
</feature>
<keyword evidence="10" id="KW-1185">Reference proteome</keyword>
<dbReference type="AlphaFoldDB" id="A0A377QAN8"/>
<evidence type="ECO:0000256" key="4">
    <source>
        <dbReference type="ARBA" id="ARBA00023136"/>
    </source>
</evidence>
<protein>
    <submittedName>
        <fullName evidence="7 8">Fatty acid hydroxylase superfamily</fullName>
    </submittedName>
</protein>
<accession>A0A377QAN8</accession>
<feature type="transmembrane region" description="Helical" evidence="5">
    <location>
        <begin position="89"/>
        <end position="107"/>
    </location>
</feature>
<evidence type="ECO:0000313" key="8">
    <source>
        <dbReference type="EMBL" id="TCU81780.1"/>
    </source>
</evidence>
<dbReference type="InterPro" id="IPR050307">
    <property type="entry name" value="Sterol_Desaturase_Related"/>
</dbReference>
<evidence type="ECO:0000259" key="6">
    <source>
        <dbReference type="Pfam" id="PF04116"/>
    </source>
</evidence>